<gene>
    <name evidence="2" type="ORF">NEOLEDRAFT_1094211</name>
</gene>
<evidence type="ECO:0000313" key="2">
    <source>
        <dbReference type="EMBL" id="KZT24484.1"/>
    </source>
</evidence>
<dbReference type="InterPro" id="IPR041667">
    <property type="entry name" value="Cupin_8"/>
</dbReference>
<dbReference type="Pfam" id="PF13621">
    <property type="entry name" value="Cupin_8"/>
    <property type="match status" value="1"/>
</dbReference>
<keyword evidence="3" id="KW-1185">Reference proteome</keyword>
<organism evidence="2 3">
    <name type="scientific">Neolentinus lepideus HHB14362 ss-1</name>
    <dbReference type="NCBI Taxonomy" id="1314782"/>
    <lineage>
        <taxon>Eukaryota</taxon>
        <taxon>Fungi</taxon>
        <taxon>Dikarya</taxon>
        <taxon>Basidiomycota</taxon>
        <taxon>Agaricomycotina</taxon>
        <taxon>Agaricomycetes</taxon>
        <taxon>Gloeophyllales</taxon>
        <taxon>Gloeophyllaceae</taxon>
        <taxon>Neolentinus</taxon>
    </lineage>
</organism>
<feature type="domain" description="JmjC" evidence="1">
    <location>
        <begin position="151"/>
        <end position="321"/>
    </location>
</feature>
<name>A0A165RZX7_9AGAM</name>
<dbReference type="InParanoid" id="A0A165RZX7"/>
<accession>A0A165RZX7</accession>
<proteinExistence type="predicted"/>
<evidence type="ECO:0000259" key="1">
    <source>
        <dbReference type="PROSITE" id="PS51184"/>
    </source>
</evidence>
<dbReference type="PANTHER" id="PTHR12461">
    <property type="entry name" value="HYPOXIA-INDUCIBLE FACTOR 1 ALPHA INHIBITOR-RELATED"/>
    <property type="match status" value="1"/>
</dbReference>
<dbReference type="SMART" id="SM00558">
    <property type="entry name" value="JmjC"/>
    <property type="match status" value="1"/>
</dbReference>
<dbReference type="PROSITE" id="PS51184">
    <property type="entry name" value="JMJC"/>
    <property type="match status" value="1"/>
</dbReference>
<sequence>MLSSQPELDACYSNMMRWISDEYHGLNGSQYEVLETPPSPLEFARLVQISRPVLIKGYKVPAQTLWSNNYLIECMGDQKISVAVTPDGRADAITAGQDGREYFTEPHVQQMTMAEFLLKISSDKKGDVLYVQTQNGNLYPSGYFDPSSRDGSSECEKLRRDAPSEISWCSEALGRSPEAVNVWVGDSRSMTSVHSDPFENIYTVVRGTKHFTLFPPTEAWCLKERSYPHATYTCDTPISPLKLSPTNYPPVRWSSIINPDDSTTLPSGAHPIHITLHAGDTLYLPVGWWHYVRQSGDITIALNWWYDLQMRGAQWVWLSFLRGMGKDVMSGNPAQMNNADTTEKG</sequence>
<dbReference type="PANTHER" id="PTHR12461:SF99">
    <property type="entry name" value="BIFUNCTIONAL PEPTIDASE AND (3S)-LYSYL HYDROXYLASE JMJD7"/>
    <property type="match status" value="1"/>
</dbReference>
<dbReference type="Proteomes" id="UP000076761">
    <property type="component" value="Unassembled WGS sequence"/>
</dbReference>
<dbReference type="InterPro" id="IPR014710">
    <property type="entry name" value="RmlC-like_jellyroll"/>
</dbReference>
<dbReference type="OrthoDB" id="424465at2759"/>
<dbReference type="Gene3D" id="2.60.120.10">
    <property type="entry name" value="Jelly Rolls"/>
    <property type="match status" value="1"/>
</dbReference>
<dbReference type="STRING" id="1314782.A0A165RZX7"/>
<dbReference type="SUPFAM" id="SSF51197">
    <property type="entry name" value="Clavaminate synthase-like"/>
    <property type="match status" value="1"/>
</dbReference>
<evidence type="ECO:0000313" key="3">
    <source>
        <dbReference type="Proteomes" id="UP000076761"/>
    </source>
</evidence>
<dbReference type="EMBL" id="KV425577">
    <property type="protein sequence ID" value="KZT24484.1"/>
    <property type="molecule type" value="Genomic_DNA"/>
</dbReference>
<reference evidence="2 3" key="1">
    <citation type="journal article" date="2016" name="Mol. Biol. Evol.">
        <title>Comparative Genomics of Early-Diverging Mushroom-Forming Fungi Provides Insights into the Origins of Lignocellulose Decay Capabilities.</title>
        <authorList>
            <person name="Nagy L.G."/>
            <person name="Riley R."/>
            <person name="Tritt A."/>
            <person name="Adam C."/>
            <person name="Daum C."/>
            <person name="Floudas D."/>
            <person name="Sun H."/>
            <person name="Yadav J.S."/>
            <person name="Pangilinan J."/>
            <person name="Larsson K.H."/>
            <person name="Matsuura K."/>
            <person name="Barry K."/>
            <person name="Labutti K."/>
            <person name="Kuo R."/>
            <person name="Ohm R.A."/>
            <person name="Bhattacharya S.S."/>
            <person name="Shirouzu T."/>
            <person name="Yoshinaga Y."/>
            <person name="Martin F.M."/>
            <person name="Grigoriev I.V."/>
            <person name="Hibbett D.S."/>
        </authorList>
    </citation>
    <scope>NUCLEOTIDE SEQUENCE [LARGE SCALE GENOMIC DNA]</scope>
    <source>
        <strain evidence="2 3">HHB14362 ss-1</strain>
    </source>
</reference>
<dbReference type="AlphaFoldDB" id="A0A165RZX7"/>
<dbReference type="InterPro" id="IPR003347">
    <property type="entry name" value="JmjC_dom"/>
</dbReference>
<protein>
    <submittedName>
        <fullName evidence="2">Clavaminate synthase-like protein</fullName>
    </submittedName>
</protein>